<dbReference type="KEGG" id="ctai:NCTC12078_00986"/>
<accession>A0A4U8WLB2</accession>
<sequence>MKFSKTNDMNTLKILTITAGIAAFLSAAKLSDNQCSNKTTARNETESKTEGLPKLLEVSKDNKIQVALLLDTSNSMDGLIDQAKSRLWNIVNTLTTLKYNGKSPQIEISLYEYGNDGLQDEHYIRQVTPLTQDLDLVSEKLFALRTNGGSEYCGAVIRDASNNLKWDGNEKSMKLIYIAGNEPFDQGNINYKDAIIQAKNKNIYINTIFCGNREEGIRSFWQNGASLGNGKYFNIDSNQKVIYIETPYDIKISHYNSQLNDTYISYGNRGYEMKNKQTLQDVNAESLSSSNAVERVVSKSKKNAYKNDHWDLVDKVEKDKGYISSIKEEELPSELKGKTKAEITKIVAQKASEREKIQKEIEVLAKKRQEFIDQEMKKRGNSDADDLGKAIEQSIAEIARKNGYSF</sequence>
<dbReference type="Gene3D" id="3.40.50.410">
    <property type="entry name" value="von Willebrand factor, type A domain"/>
    <property type="match status" value="1"/>
</dbReference>
<dbReference type="InterPro" id="IPR002035">
    <property type="entry name" value="VWF_A"/>
</dbReference>
<evidence type="ECO:0000256" key="1">
    <source>
        <dbReference type="SAM" id="Coils"/>
    </source>
</evidence>
<evidence type="ECO:0000259" key="2">
    <source>
        <dbReference type="PROSITE" id="PS50234"/>
    </source>
</evidence>
<dbReference type="EMBL" id="LR215974">
    <property type="protein sequence ID" value="VFB02999.1"/>
    <property type="molecule type" value="Genomic_DNA"/>
</dbReference>
<feature type="domain" description="VWFA" evidence="2">
    <location>
        <begin position="65"/>
        <end position="259"/>
    </location>
</feature>
<dbReference type="SUPFAM" id="SSF53300">
    <property type="entry name" value="vWA-like"/>
    <property type="match status" value="1"/>
</dbReference>
<evidence type="ECO:0000313" key="4">
    <source>
        <dbReference type="Proteomes" id="UP000290013"/>
    </source>
</evidence>
<organism evidence="3 4">
    <name type="scientific">Chryseobacterium taihuense</name>
    <dbReference type="NCBI Taxonomy" id="1141221"/>
    <lineage>
        <taxon>Bacteria</taxon>
        <taxon>Pseudomonadati</taxon>
        <taxon>Bacteroidota</taxon>
        <taxon>Flavobacteriia</taxon>
        <taxon>Flavobacteriales</taxon>
        <taxon>Weeksellaceae</taxon>
        <taxon>Chryseobacterium group</taxon>
        <taxon>Chryseobacterium</taxon>
    </lineage>
</organism>
<dbReference type="CDD" id="cd00198">
    <property type="entry name" value="vWFA"/>
    <property type="match status" value="1"/>
</dbReference>
<proteinExistence type="predicted"/>
<dbReference type="AlphaFoldDB" id="A0A4U8WLB2"/>
<keyword evidence="1" id="KW-0175">Coiled coil</keyword>
<feature type="coiled-coil region" evidence="1">
    <location>
        <begin position="347"/>
        <end position="374"/>
    </location>
</feature>
<dbReference type="PROSITE" id="PS50234">
    <property type="entry name" value="VWFA"/>
    <property type="match status" value="1"/>
</dbReference>
<dbReference type="Pfam" id="PF00092">
    <property type="entry name" value="VWA"/>
    <property type="match status" value="1"/>
</dbReference>
<name>A0A4U8WLB2_9FLAO</name>
<dbReference type="SMART" id="SM00327">
    <property type="entry name" value="VWA"/>
    <property type="match status" value="1"/>
</dbReference>
<protein>
    <recommendedName>
        <fullName evidence="2">VWFA domain-containing protein</fullName>
    </recommendedName>
</protein>
<reference evidence="3 4" key="1">
    <citation type="submission" date="2019-02" db="EMBL/GenBank/DDBJ databases">
        <authorList>
            <consortium name="Pathogen Informatics"/>
        </authorList>
    </citation>
    <scope>NUCLEOTIDE SEQUENCE [LARGE SCALE GENOMIC DNA]</scope>
    <source>
        <strain evidence="3 4">3012STDY6944375</strain>
    </source>
</reference>
<evidence type="ECO:0000313" key="3">
    <source>
        <dbReference type="EMBL" id="VFB02999.1"/>
    </source>
</evidence>
<dbReference type="Proteomes" id="UP000290013">
    <property type="component" value="Chromosome"/>
</dbReference>
<dbReference type="InterPro" id="IPR036465">
    <property type="entry name" value="vWFA_dom_sf"/>
</dbReference>
<gene>
    <name evidence="3" type="ORF">NCTC12078_00986</name>
</gene>